<gene>
    <name evidence="2" type="primary">LOC110204540</name>
</gene>
<sequence>MLSWLAAKGSSRRQDVWESGEFTPDFQELESGVLQHTSEWQGLSQEDTQDKRPKEMGSLEAQLAGLRQELVAISQRQAAMAQEIHLWREKMVALHSDVSPPVPWLSNACPLISGGLLMPGYLPRELQPSEVSTGHLLKIEPIGGHCDMDEIFLICQ</sequence>
<dbReference type="CDD" id="cd21438">
    <property type="entry name" value="SUN2_cc1"/>
    <property type="match status" value="1"/>
</dbReference>
<dbReference type="InParanoid" id="A0A6P5JSN2"/>
<proteinExistence type="predicted"/>
<dbReference type="Proteomes" id="UP000515140">
    <property type="component" value="Unplaced"/>
</dbReference>
<reference evidence="2" key="1">
    <citation type="submission" date="2025-08" db="UniProtKB">
        <authorList>
            <consortium name="RefSeq"/>
        </authorList>
    </citation>
    <scope>IDENTIFICATION</scope>
    <source>
        <tissue evidence="2">Spleen</tissue>
    </source>
</reference>
<evidence type="ECO:0000313" key="1">
    <source>
        <dbReference type="Proteomes" id="UP000515140"/>
    </source>
</evidence>
<organism evidence="1 2">
    <name type="scientific">Phascolarctos cinereus</name>
    <name type="common">Koala</name>
    <dbReference type="NCBI Taxonomy" id="38626"/>
    <lineage>
        <taxon>Eukaryota</taxon>
        <taxon>Metazoa</taxon>
        <taxon>Chordata</taxon>
        <taxon>Craniata</taxon>
        <taxon>Vertebrata</taxon>
        <taxon>Euteleostomi</taxon>
        <taxon>Mammalia</taxon>
        <taxon>Metatheria</taxon>
        <taxon>Diprotodontia</taxon>
        <taxon>Phascolarctidae</taxon>
        <taxon>Phascolarctos</taxon>
    </lineage>
</organism>
<accession>A0A6P5JSN2</accession>
<dbReference type="GeneID" id="110204540"/>
<evidence type="ECO:0000313" key="2">
    <source>
        <dbReference type="RefSeq" id="XP_020836383.1"/>
    </source>
</evidence>
<dbReference type="RefSeq" id="XP_020836383.1">
    <property type="nucleotide sequence ID" value="XM_020980724.1"/>
</dbReference>
<dbReference type="AlphaFoldDB" id="A0A6P5JSN2"/>
<name>A0A6P5JSN2_PHACI</name>
<feature type="non-terminal residue" evidence="2">
    <location>
        <position position="156"/>
    </location>
</feature>
<protein>
    <submittedName>
        <fullName evidence="2">SUN domain-containing protein 2-like</fullName>
    </submittedName>
</protein>
<dbReference type="KEGG" id="pcw:110204540"/>
<keyword evidence="1" id="KW-1185">Reference proteome</keyword>